<dbReference type="SMART" id="SM00347">
    <property type="entry name" value="HTH_MARR"/>
    <property type="match status" value="1"/>
</dbReference>
<dbReference type="RefSeq" id="WP_229675715.1">
    <property type="nucleotide sequence ID" value="NZ_BMJH01000001.1"/>
</dbReference>
<dbReference type="SUPFAM" id="SSF46785">
    <property type="entry name" value="Winged helix' DNA-binding domain"/>
    <property type="match status" value="1"/>
</dbReference>
<keyword evidence="6" id="KW-1185">Reference proteome</keyword>
<dbReference type="PRINTS" id="PR00598">
    <property type="entry name" value="HTHMARR"/>
</dbReference>
<dbReference type="GO" id="GO:0006950">
    <property type="term" value="P:response to stress"/>
    <property type="evidence" value="ECO:0007669"/>
    <property type="project" value="TreeGrafter"/>
</dbReference>
<evidence type="ECO:0000313" key="6">
    <source>
        <dbReference type="Proteomes" id="UP000641514"/>
    </source>
</evidence>
<name>A0A916U1I8_9ACTN</name>
<accession>A0A916U1I8</accession>
<dbReference type="GO" id="GO:0003700">
    <property type="term" value="F:DNA-binding transcription factor activity"/>
    <property type="evidence" value="ECO:0007669"/>
    <property type="project" value="InterPro"/>
</dbReference>
<dbReference type="PANTHER" id="PTHR33164">
    <property type="entry name" value="TRANSCRIPTIONAL REGULATOR, MARR FAMILY"/>
    <property type="match status" value="1"/>
</dbReference>
<protein>
    <submittedName>
        <fullName evidence="5">Transcriptional regulator, MarR family protein</fullName>
    </submittedName>
</protein>
<dbReference type="Pfam" id="PF01047">
    <property type="entry name" value="MarR"/>
    <property type="match status" value="1"/>
</dbReference>
<evidence type="ECO:0000256" key="3">
    <source>
        <dbReference type="ARBA" id="ARBA00023163"/>
    </source>
</evidence>
<dbReference type="InterPro" id="IPR036390">
    <property type="entry name" value="WH_DNA-bd_sf"/>
</dbReference>
<dbReference type="InterPro" id="IPR036388">
    <property type="entry name" value="WH-like_DNA-bd_sf"/>
</dbReference>
<organism evidence="5 6">
    <name type="scientific">Hoyosella rhizosphaerae</name>
    <dbReference type="NCBI Taxonomy" id="1755582"/>
    <lineage>
        <taxon>Bacteria</taxon>
        <taxon>Bacillati</taxon>
        <taxon>Actinomycetota</taxon>
        <taxon>Actinomycetes</taxon>
        <taxon>Mycobacteriales</taxon>
        <taxon>Hoyosellaceae</taxon>
        <taxon>Hoyosella</taxon>
    </lineage>
</organism>
<dbReference type="PROSITE" id="PS50995">
    <property type="entry name" value="HTH_MARR_2"/>
    <property type="match status" value="1"/>
</dbReference>
<keyword evidence="1" id="KW-0805">Transcription regulation</keyword>
<dbReference type="Gene3D" id="1.10.10.10">
    <property type="entry name" value="Winged helix-like DNA-binding domain superfamily/Winged helix DNA-binding domain"/>
    <property type="match status" value="1"/>
</dbReference>
<gene>
    <name evidence="5" type="ORF">GCM10011410_07220</name>
</gene>
<dbReference type="PROSITE" id="PS01117">
    <property type="entry name" value="HTH_MARR_1"/>
    <property type="match status" value="1"/>
</dbReference>
<keyword evidence="2" id="KW-0238">DNA-binding</keyword>
<sequence length="175" mass="19651">MSTNHALPFDPIARAQHHWTEHGWDAAADGMAAVTSIMRAHQIMISKVEDALKPHGLTFSRYEVLMLLSFTKRGEMPMSKASARLQVHPTSITNAVDRLERAGLVHRVAHPDDRRTTLIRITEDGREKATVATKQLNSEVFGNIGLPTQKARQLVEILTEYRYLAGDFTEPPSER</sequence>
<dbReference type="AlphaFoldDB" id="A0A916U1I8"/>
<dbReference type="GO" id="GO:0003677">
    <property type="term" value="F:DNA binding"/>
    <property type="evidence" value="ECO:0007669"/>
    <property type="project" value="UniProtKB-KW"/>
</dbReference>
<dbReference type="InterPro" id="IPR023187">
    <property type="entry name" value="Tscrpt_reg_MarR-type_CS"/>
</dbReference>
<keyword evidence="3" id="KW-0804">Transcription</keyword>
<dbReference type="InterPro" id="IPR000835">
    <property type="entry name" value="HTH_MarR-typ"/>
</dbReference>
<dbReference type="PANTHER" id="PTHR33164:SF101">
    <property type="entry name" value="TRANSCRIPTIONAL REPRESSOR MPRA"/>
    <property type="match status" value="1"/>
</dbReference>
<evidence type="ECO:0000313" key="5">
    <source>
        <dbReference type="EMBL" id="GGC57246.1"/>
    </source>
</evidence>
<evidence type="ECO:0000256" key="2">
    <source>
        <dbReference type="ARBA" id="ARBA00023125"/>
    </source>
</evidence>
<dbReference type="EMBL" id="BMJH01000001">
    <property type="protein sequence ID" value="GGC57246.1"/>
    <property type="molecule type" value="Genomic_DNA"/>
</dbReference>
<dbReference type="InterPro" id="IPR039422">
    <property type="entry name" value="MarR/SlyA-like"/>
</dbReference>
<feature type="domain" description="HTH marR-type" evidence="4">
    <location>
        <begin position="27"/>
        <end position="163"/>
    </location>
</feature>
<reference evidence="5" key="1">
    <citation type="journal article" date="2014" name="Int. J. Syst. Evol. Microbiol.">
        <title>Complete genome sequence of Corynebacterium casei LMG S-19264T (=DSM 44701T), isolated from a smear-ripened cheese.</title>
        <authorList>
            <consortium name="US DOE Joint Genome Institute (JGI-PGF)"/>
            <person name="Walter F."/>
            <person name="Albersmeier A."/>
            <person name="Kalinowski J."/>
            <person name="Ruckert C."/>
        </authorList>
    </citation>
    <scope>NUCLEOTIDE SEQUENCE</scope>
    <source>
        <strain evidence="5">CGMCC 1.15478</strain>
    </source>
</reference>
<evidence type="ECO:0000256" key="1">
    <source>
        <dbReference type="ARBA" id="ARBA00023015"/>
    </source>
</evidence>
<evidence type="ECO:0000259" key="4">
    <source>
        <dbReference type="PROSITE" id="PS50995"/>
    </source>
</evidence>
<dbReference type="Proteomes" id="UP000641514">
    <property type="component" value="Unassembled WGS sequence"/>
</dbReference>
<reference evidence="5" key="2">
    <citation type="submission" date="2020-09" db="EMBL/GenBank/DDBJ databases">
        <authorList>
            <person name="Sun Q."/>
            <person name="Zhou Y."/>
        </authorList>
    </citation>
    <scope>NUCLEOTIDE SEQUENCE</scope>
    <source>
        <strain evidence="5">CGMCC 1.15478</strain>
    </source>
</reference>
<proteinExistence type="predicted"/>
<comment type="caution">
    <text evidence="5">The sequence shown here is derived from an EMBL/GenBank/DDBJ whole genome shotgun (WGS) entry which is preliminary data.</text>
</comment>